<keyword evidence="12" id="KW-1185">Reference proteome</keyword>
<keyword evidence="9" id="KW-0449">Lipoprotein</keyword>
<organism evidence="11 12">
    <name type="scientific">Staurois parvus</name>
    <dbReference type="NCBI Taxonomy" id="386267"/>
    <lineage>
        <taxon>Eukaryota</taxon>
        <taxon>Metazoa</taxon>
        <taxon>Chordata</taxon>
        <taxon>Craniata</taxon>
        <taxon>Vertebrata</taxon>
        <taxon>Euteleostomi</taxon>
        <taxon>Amphibia</taxon>
        <taxon>Batrachia</taxon>
        <taxon>Anura</taxon>
        <taxon>Neobatrachia</taxon>
        <taxon>Ranoidea</taxon>
        <taxon>Ranidae</taxon>
        <taxon>Staurois</taxon>
    </lineage>
</organism>
<evidence type="ECO:0000313" key="11">
    <source>
        <dbReference type="EMBL" id="CAI9595857.1"/>
    </source>
</evidence>
<keyword evidence="7" id="KW-1015">Disulfide bond</keyword>
<evidence type="ECO:0000256" key="3">
    <source>
        <dbReference type="ARBA" id="ARBA00022473"/>
    </source>
</evidence>
<reference evidence="11" key="1">
    <citation type="submission" date="2023-05" db="EMBL/GenBank/DDBJ databases">
        <authorList>
            <person name="Stuckert A."/>
        </authorList>
    </citation>
    <scope>NUCLEOTIDE SEQUENCE</scope>
</reference>
<dbReference type="PANTHER" id="PTHR12027">
    <property type="entry name" value="WNT RELATED"/>
    <property type="match status" value="1"/>
</dbReference>
<sequence length="141" mass="15807">MKRKCKCHGTSGSCQLKTCWQVTPEFRTIGSVLKDRFTVATLIRPHNRNNGQLGQLEQTQVPYRRRSPDFCEQEMHLDSAGTQGRICNKTSPGMDNCESLCCVAWPQHPAADAQRALQLQVPLVLLCGVRGVPHHRVGERV</sequence>
<evidence type="ECO:0000256" key="4">
    <source>
        <dbReference type="ARBA" id="ARBA00022525"/>
    </source>
</evidence>
<evidence type="ECO:0000256" key="1">
    <source>
        <dbReference type="ARBA" id="ARBA00004498"/>
    </source>
</evidence>
<evidence type="ECO:0000256" key="9">
    <source>
        <dbReference type="ARBA" id="ARBA00023288"/>
    </source>
</evidence>
<keyword evidence="3 10" id="KW-0217">Developmental protein</keyword>
<accession>A0ABN9FFU4</accession>
<comment type="caution">
    <text evidence="11">The sequence shown here is derived from an EMBL/GenBank/DDBJ whole genome shotgun (WGS) entry which is preliminary data.</text>
</comment>
<keyword evidence="8" id="KW-0325">Glycoprotein</keyword>
<evidence type="ECO:0000256" key="8">
    <source>
        <dbReference type="ARBA" id="ARBA00023180"/>
    </source>
</evidence>
<comment type="similarity">
    <text evidence="2 10">Belongs to the Wnt family.</text>
</comment>
<evidence type="ECO:0000256" key="10">
    <source>
        <dbReference type="RuleBase" id="RU003500"/>
    </source>
</evidence>
<comment type="subcellular location">
    <subcellularLocation>
        <location evidence="1 10">Secreted</location>
        <location evidence="1 10">Extracellular space</location>
        <location evidence="1 10">Extracellular matrix</location>
    </subcellularLocation>
</comment>
<evidence type="ECO:0000256" key="5">
    <source>
        <dbReference type="ARBA" id="ARBA00022530"/>
    </source>
</evidence>
<dbReference type="EMBL" id="CATNWA010016846">
    <property type="protein sequence ID" value="CAI9595857.1"/>
    <property type="molecule type" value="Genomic_DNA"/>
</dbReference>
<evidence type="ECO:0000256" key="2">
    <source>
        <dbReference type="ARBA" id="ARBA00005683"/>
    </source>
</evidence>
<protein>
    <recommendedName>
        <fullName evidence="10">Protein Wnt</fullName>
    </recommendedName>
</protein>
<dbReference type="PRINTS" id="PR01349">
    <property type="entry name" value="WNTPROTEIN"/>
</dbReference>
<dbReference type="PANTHER" id="PTHR12027:SF89">
    <property type="entry name" value="PROTEIN WNT-10A"/>
    <property type="match status" value="1"/>
</dbReference>
<proteinExistence type="inferred from homology"/>
<dbReference type="Proteomes" id="UP001162483">
    <property type="component" value="Unassembled WGS sequence"/>
</dbReference>
<evidence type="ECO:0000313" key="12">
    <source>
        <dbReference type="Proteomes" id="UP001162483"/>
    </source>
</evidence>
<comment type="function">
    <text evidence="10">Ligand for members of the frizzled family of seven transmembrane receptors.</text>
</comment>
<name>A0ABN9FFU4_9NEOB</name>
<dbReference type="InterPro" id="IPR018161">
    <property type="entry name" value="Wnt_CS"/>
</dbReference>
<dbReference type="SMART" id="SM00097">
    <property type="entry name" value="WNT1"/>
    <property type="match status" value="1"/>
</dbReference>
<keyword evidence="4" id="KW-0964">Secreted</keyword>
<gene>
    <name evidence="11" type="ORF">SPARVUS_LOCUS11958342</name>
</gene>
<keyword evidence="6 10" id="KW-0879">Wnt signaling pathway</keyword>
<dbReference type="InterPro" id="IPR005817">
    <property type="entry name" value="Wnt"/>
</dbReference>
<keyword evidence="5" id="KW-0272">Extracellular matrix</keyword>
<dbReference type="Pfam" id="PF00110">
    <property type="entry name" value="wnt"/>
    <property type="match status" value="1"/>
</dbReference>
<evidence type="ECO:0000256" key="7">
    <source>
        <dbReference type="ARBA" id="ARBA00023157"/>
    </source>
</evidence>
<dbReference type="PROSITE" id="PS00246">
    <property type="entry name" value="WNT1"/>
    <property type="match status" value="1"/>
</dbReference>
<evidence type="ECO:0000256" key="6">
    <source>
        <dbReference type="ARBA" id="ARBA00022687"/>
    </source>
</evidence>